<protein>
    <submittedName>
        <fullName evidence="2">Uncharacterized protein</fullName>
    </submittedName>
</protein>
<organism evidence="2 3">
    <name type="scientific">Encephalitozoon intestinalis (strain ATCC 50506)</name>
    <name type="common">Microsporidian parasite</name>
    <name type="synonym">Septata intestinalis</name>
    <dbReference type="NCBI Taxonomy" id="876142"/>
    <lineage>
        <taxon>Eukaryota</taxon>
        <taxon>Fungi</taxon>
        <taxon>Fungi incertae sedis</taxon>
        <taxon>Microsporidia</taxon>
        <taxon>Unikaryonidae</taxon>
        <taxon>Encephalitozoon</taxon>
    </lineage>
</organism>
<name>E0S6T5_ENCIT</name>
<reference evidence="2 3" key="1">
    <citation type="journal article" date="2010" name="Nat. Commun.">
        <title>The complete sequence of the smallest known nuclear genome from the microsporidian Encephalitozoon intestinalis.</title>
        <authorList>
            <person name="Corradi N."/>
            <person name="Pombert J.-F."/>
            <person name="Farinelli L."/>
            <person name="Didier E.S."/>
            <person name="Keeling P.J."/>
        </authorList>
    </citation>
    <scope>NUCLEOTIDE SEQUENCE [LARGE SCALE GENOMIC DNA]</scope>
    <source>
        <strain evidence="2 3">ATCC 50506</strain>
    </source>
</reference>
<reference evidence="2 3" key="2">
    <citation type="journal article" date="2012" name="Proc. Natl. Acad. Sci. U.S.A.">
        <title>Gain and loss of multiple functionally related, horizontally transferred genes in the reduced genomes of two microsporidian parasites.</title>
        <authorList>
            <person name="Pombert J.-F."/>
            <person name="Selman M."/>
            <person name="Burki F."/>
            <person name="Bardell F.T."/>
            <person name="Farinelli L."/>
            <person name="Solter L.F."/>
            <person name="Whitman D.W."/>
            <person name="Weiss L.M."/>
            <person name="Corradi N."/>
            <person name="Keeling P.J."/>
        </authorList>
    </citation>
    <scope>NUCLEOTIDE SEQUENCE [LARGE SCALE GENOMIC DNA]</scope>
    <source>
        <strain evidence="2 3">ATCC 50506</strain>
    </source>
</reference>
<dbReference type="RefSeq" id="XP_003072780.1">
    <property type="nucleotide sequence ID" value="XM_003072734.1"/>
</dbReference>
<dbReference type="HOGENOM" id="CLU_1151788_0_0_1"/>
<dbReference type="AlphaFoldDB" id="E0S6T5"/>
<dbReference type="EMBL" id="CP001945">
    <property type="protein sequence ID" value="ADM11420.1"/>
    <property type="molecule type" value="Genomic_DNA"/>
</dbReference>
<keyword evidence="3" id="KW-1185">Reference proteome</keyword>
<sequence>MGNSKRHKTESSPNIVESTESGTYSESVSLESSSDEIVYEVADLSVSNWTDVSILMDQSRMFPSSEEFLSLFVNSKVLVSGDLILSFCGFLEVPKVLEMIHKKLREALSSLISTAEKNKIKSSEVYIFYMERAANLPLEMILSLYRSLSLGRFKYMIFVSRVKPCGKREVKNLMEDFKEYNPVDLSHIPVRGEEILLLSSHIAKKQIGMNNNIFRLFLMDRKMFESFIKLFEKEISKSI</sequence>
<evidence type="ECO:0000313" key="3">
    <source>
        <dbReference type="Proteomes" id="UP000002313"/>
    </source>
</evidence>
<dbReference type="VEuPathDB" id="MicrosporidiaDB:Eint_041310"/>
<evidence type="ECO:0000313" key="2">
    <source>
        <dbReference type="EMBL" id="ADM11420.1"/>
    </source>
</evidence>
<feature type="compositionally biased region" description="Polar residues" evidence="1">
    <location>
        <begin position="11"/>
        <end position="20"/>
    </location>
</feature>
<proteinExistence type="predicted"/>
<dbReference type="KEGG" id="ein:Eint_041310"/>
<dbReference type="Proteomes" id="UP000002313">
    <property type="component" value="Chromosome IV"/>
</dbReference>
<dbReference type="GeneID" id="9699021"/>
<gene>
    <name evidence="2" type="ORF">Eint_041310</name>
</gene>
<feature type="region of interest" description="Disordered" evidence="1">
    <location>
        <begin position="1"/>
        <end position="26"/>
    </location>
</feature>
<accession>E0S6T5</accession>
<evidence type="ECO:0000256" key="1">
    <source>
        <dbReference type="SAM" id="MobiDB-lite"/>
    </source>
</evidence>
<dbReference type="OrthoDB" id="2193088at2759"/>